<accession>A0A846XDJ4</accession>
<proteinExistence type="inferred from homology"/>
<dbReference type="GO" id="GO:0005886">
    <property type="term" value="C:plasma membrane"/>
    <property type="evidence" value="ECO:0007669"/>
    <property type="project" value="UniProtKB-SubCell"/>
</dbReference>
<comment type="caution">
    <text evidence="10">The sequence shown here is derived from an EMBL/GenBank/DDBJ whole genome shotgun (WGS) entry which is preliminary data.</text>
</comment>
<keyword evidence="2 7" id="KW-0813">Transport</keyword>
<evidence type="ECO:0000256" key="3">
    <source>
        <dbReference type="ARBA" id="ARBA00022475"/>
    </source>
</evidence>
<feature type="transmembrane region" description="Helical" evidence="7">
    <location>
        <begin position="260"/>
        <end position="280"/>
    </location>
</feature>
<dbReference type="Proteomes" id="UP000565715">
    <property type="component" value="Unassembled WGS sequence"/>
</dbReference>
<dbReference type="PROSITE" id="PS50928">
    <property type="entry name" value="ABC_TM1"/>
    <property type="match status" value="1"/>
</dbReference>
<dbReference type="EMBL" id="JAAXOO010000003">
    <property type="protein sequence ID" value="NKY34012.1"/>
    <property type="molecule type" value="Genomic_DNA"/>
</dbReference>
<dbReference type="Pfam" id="PF00528">
    <property type="entry name" value="BPD_transp_1"/>
    <property type="match status" value="1"/>
</dbReference>
<dbReference type="GO" id="GO:0055085">
    <property type="term" value="P:transmembrane transport"/>
    <property type="evidence" value="ECO:0007669"/>
    <property type="project" value="InterPro"/>
</dbReference>
<dbReference type="PANTHER" id="PTHR30151">
    <property type="entry name" value="ALKANE SULFONATE ABC TRANSPORTER-RELATED, MEMBRANE SUBUNIT"/>
    <property type="match status" value="1"/>
</dbReference>
<feature type="transmembrane region" description="Helical" evidence="7">
    <location>
        <begin position="228"/>
        <end position="248"/>
    </location>
</feature>
<name>A0A846XDJ4_9NOCA</name>
<keyword evidence="3" id="KW-1003">Cell membrane</keyword>
<keyword evidence="6 7" id="KW-0472">Membrane</keyword>
<feature type="transmembrane region" description="Helical" evidence="7">
    <location>
        <begin position="139"/>
        <end position="157"/>
    </location>
</feature>
<protein>
    <submittedName>
        <fullName evidence="10">ABC transporter permease</fullName>
    </submittedName>
</protein>
<evidence type="ECO:0000256" key="5">
    <source>
        <dbReference type="ARBA" id="ARBA00022989"/>
    </source>
</evidence>
<evidence type="ECO:0000259" key="9">
    <source>
        <dbReference type="PROSITE" id="PS50928"/>
    </source>
</evidence>
<evidence type="ECO:0000256" key="6">
    <source>
        <dbReference type="ARBA" id="ARBA00023136"/>
    </source>
</evidence>
<feature type="transmembrane region" description="Helical" evidence="7">
    <location>
        <begin position="106"/>
        <end position="127"/>
    </location>
</feature>
<dbReference type="SUPFAM" id="SSF161098">
    <property type="entry name" value="MetI-like"/>
    <property type="match status" value="1"/>
</dbReference>
<organism evidence="10 11">
    <name type="scientific">Nocardia speluncae</name>
    <dbReference type="NCBI Taxonomy" id="419477"/>
    <lineage>
        <taxon>Bacteria</taxon>
        <taxon>Bacillati</taxon>
        <taxon>Actinomycetota</taxon>
        <taxon>Actinomycetes</taxon>
        <taxon>Mycobacteriales</taxon>
        <taxon>Nocardiaceae</taxon>
        <taxon>Nocardia</taxon>
    </lineage>
</organism>
<evidence type="ECO:0000256" key="8">
    <source>
        <dbReference type="SAM" id="MobiDB-lite"/>
    </source>
</evidence>
<dbReference type="PANTHER" id="PTHR30151:SF0">
    <property type="entry name" value="ABC TRANSPORTER PERMEASE PROTEIN MJ0413-RELATED"/>
    <property type="match status" value="1"/>
</dbReference>
<evidence type="ECO:0000313" key="10">
    <source>
        <dbReference type="EMBL" id="NKY34012.1"/>
    </source>
</evidence>
<feature type="transmembrane region" description="Helical" evidence="7">
    <location>
        <begin position="203"/>
        <end position="221"/>
    </location>
</feature>
<feature type="transmembrane region" description="Helical" evidence="7">
    <location>
        <begin position="164"/>
        <end position="183"/>
    </location>
</feature>
<comment type="similarity">
    <text evidence="7">Belongs to the binding-protein-dependent transport system permease family.</text>
</comment>
<dbReference type="AlphaFoldDB" id="A0A846XDJ4"/>
<sequence length="292" mass="31292">MSSALATGTVDNAPRTESERAGTRPEASARPGVPRWGRRTAAMVWRLMKPSVAIVTFIALWEVAPRAGLVDKVFLPPFTAVAQTFFELIGNGQLWEHISTSLTRALTGFVIAVAFAVPLGVAIAWYRPVADFLNPVLELFRNTAALALLPVFVLILGIGETSKVALVIYACAFPVLLNTISGVRTVEPLLVKSARSLGFSQFAIVYKVVLPAAVPTIFTGLRMAAASSILVLIAAEMVGAKAGLGYLITAAQLNFQIPDMYAGIIAIALVGLVFNAVLVFTERRLSRWRVAL</sequence>
<evidence type="ECO:0000256" key="7">
    <source>
        <dbReference type="RuleBase" id="RU363032"/>
    </source>
</evidence>
<dbReference type="CDD" id="cd06261">
    <property type="entry name" value="TM_PBP2"/>
    <property type="match status" value="1"/>
</dbReference>
<dbReference type="Gene3D" id="1.10.3720.10">
    <property type="entry name" value="MetI-like"/>
    <property type="match status" value="1"/>
</dbReference>
<keyword evidence="11" id="KW-1185">Reference proteome</keyword>
<feature type="domain" description="ABC transmembrane type-1" evidence="9">
    <location>
        <begin position="98"/>
        <end position="282"/>
    </location>
</feature>
<evidence type="ECO:0000256" key="2">
    <source>
        <dbReference type="ARBA" id="ARBA00022448"/>
    </source>
</evidence>
<evidence type="ECO:0000256" key="1">
    <source>
        <dbReference type="ARBA" id="ARBA00004651"/>
    </source>
</evidence>
<keyword evidence="5 7" id="KW-1133">Transmembrane helix</keyword>
<feature type="region of interest" description="Disordered" evidence="8">
    <location>
        <begin position="1"/>
        <end position="33"/>
    </location>
</feature>
<dbReference type="InterPro" id="IPR000515">
    <property type="entry name" value="MetI-like"/>
</dbReference>
<feature type="compositionally biased region" description="Polar residues" evidence="8">
    <location>
        <begin position="1"/>
        <end position="10"/>
    </location>
</feature>
<comment type="subcellular location">
    <subcellularLocation>
        <location evidence="1 7">Cell membrane</location>
        <topology evidence="1 7">Multi-pass membrane protein</topology>
    </subcellularLocation>
</comment>
<dbReference type="InterPro" id="IPR035906">
    <property type="entry name" value="MetI-like_sf"/>
</dbReference>
<evidence type="ECO:0000256" key="4">
    <source>
        <dbReference type="ARBA" id="ARBA00022692"/>
    </source>
</evidence>
<gene>
    <name evidence="10" type="ORF">HGA13_13125</name>
</gene>
<reference evidence="10 11" key="1">
    <citation type="submission" date="2020-04" db="EMBL/GenBank/DDBJ databases">
        <title>MicrobeNet Type strains.</title>
        <authorList>
            <person name="Nicholson A.C."/>
        </authorList>
    </citation>
    <scope>NUCLEOTIDE SEQUENCE [LARGE SCALE GENOMIC DNA]</scope>
    <source>
        <strain evidence="10 11">DSM 45078</strain>
    </source>
</reference>
<keyword evidence="4 7" id="KW-0812">Transmembrane</keyword>
<feature type="compositionally biased region" description="Basic and acidic residues" evidence="8">
    <location>
        <begin position="14"/>
        <end position="23"/>
    </location>
</feature>
<evidence type="ECO:0000313" key="11">
    <source>
        <dbReference type="Proteomes" id="UP000565715"/>
    </source>
</evidence>